<keyword evidence="1" id="KW-0732">Signal</keyword>
<dbReference type="OrthoDB" id="9811314at2"/>
<dbReference type="SUPFAM" id="SSF63411">
    <property type="entry name" value="LuxS/MPP-like metallohydrolase"/>
    <property type="match status" value="2"/>
</dbReference>
<sequence length="688" mass="76281">MNKNIIAVAVFLLGAVGLNAQVDRSTMPEPGPAPKVKVEEPETFELKNGLTVMLVENHKLPRVAMSLRFDNPPHSEGNKTGVSGVMGELLGQGTTNMPKDEFNERVDYLGARLNIYSGGASANTLSKYFPEILHLMADGVINPKFTEEEFDKTIARTKDYLKSNEKDVAYNASRVRSALAYGKDHPYGEFETQETIGNLSLSDVKNYYQTWFSPANAYLVIVGDVEKKEVKDLVKKEFADWKKTAIPEVNIPEVKNVEQTEIDFVDMPNAVQSEIALVNTINLQKNQEDYFPVMVANKILGGGGEARLFLNLREDKGYTYGAYSRTGNDKHAATFVASASVRNEVTDSSVVAFLDEIYKIRNEKVSKAELANAKAKLTGDFVLSLEQPSTIAGFAMEIETEDLDEDFYKEYLENIDDVTLEDVQRVAKKYFLADQSRIVIAGKGSEVADKLENMQYKGKSFPVKYYSKYGEEIEKPDYNKALDPSVTVETVYSDYIDAIGGAEAAKAINTIAFTATTSIQGQELSLEQRKSSAGKFYQTVAVSGNVMQKQVYNGESGYMEVQGQKMPMNEEQVKAVAVEANTFPELNVSEDAKVTGIENVDGSDAYAVKVNESTTNYYDVESGLKVKTLTTVSQMGQTMSIPTTYSDYQEVEGLKMPFTISQSMGPQSFDLKVQEYKINEGVEDSDFE</sequence>
<dbReference type="InterPro" id="IPR011765">
    <property type="entry name" value="Pept_M16_N"/>
</dbReference>
<dbReference type="GO" id="GO:0046872">
    <property type="term" value="F:metal ion binding"/>
    <property type="evidence" value="ECO:0007669"/>
    <property type="project" value="InterPro"/>
</dbReference>
<evidence type="ECO:0000259" key="3">
    <source>
        <dbReference type="Pfam" id="PF05193"/>
    </source>
</evidence>
<feature type="chain" id="PRO_5011772801" evidence="1">
    <location>
        <begin position="21"/>
        <end position="688"/>
    </location>
</feature>
<dbReference type="PANTHER" id="PTHR11851">
    <property type="entry name" value="METALLOPROTEASE"/>
    <property type="match status" value="1"/>
</dbReference>
<feature type="domain" description="Peptidase M16 C-terminal" evidence="3">
    <location>
        <begin position="198"/>
        <end position="377"/>
    </location>
</feature>
<evidence type="ECO:0000256" key="1">
    <source>
        <dbReference type="SAM" id="SignalP"/>
    </source>
</evidence>
<evidence type="ECO:0000259" key="2">
    <source>
        <dbReference type="Pfam" id="PF00675"/>
    </source>
</evidence>
<feature type="signal peptide" evidence="1">
    <location>
        <begin position="1"/>
        <end position="20"/>
    </location>
</feature>
<dbReference type="STRING" id="1334022.SAMN04487907_101812"/>
<dbReference type="Gene3D" id="3.30.830.10">
    <property type="entry name" value="Metalloenzyme, LuxS/M16 peptidase-like"/>
    <property type="match status" value="2"/>
</dbReference>
<dbReference type="InterPro" id="IPR011249">
    <property type="entry name" value="Metalloenz_LuxS/M16"/>
</dbReference>
<dbReference type="PANTHER" id="PTHR11851:SF224">
    <property type="entry name" value="PROCESSING PROTEASE"/>
    <property type="match status" value="1"/>
</dbReference>
<dbReference type="RefSeq" id="WP_092540075.1">
    <property type="nucleotide sequence ID" value="NZ_FOKV01000001.1"/>
</dbReference>
<protein>
    <submittedName>
        <fullName evidence="4">Predicted Zn-dependent peptidase</fullName>
    </submittedName>
</protein>
<name>A0A1I1E6P6_9FLAO</name>
<accession>A0A1I1E6P6</accession>
<dbReference type="EMBL" id="FOKV01000001">
    <property type="protein sequence ID" value="SFB82724.1"/>
    <property type="molecule type" value="Genomic_DNA"/>
</dbReference>
<dbReference type="Pfam" id="PF05193">
    <property type="entry name" value="Peptidase_M16_C"/>
    <property type="match status" value="1"/>
</dbReference>
<dbReference type="Pfam" id="PF00675">
    <property type="entry name" value="Peptidase_M16"/>
    <property type="match status" value="1"/>
</dbReference>
<dbReference type="InterPro" id="IPR050361">
    <property type="entry name" value="MPP/UQCRC_Complex"/>
</dbReference>
<dbReference type="InterPro" id="IPR007863">
    <property type="entry name" value="Peptidase_M16_C"/>
</dbReference>
<feature type="domain" description="Peptidase M16 N-terminal" evidence="2">
    <location>
        <begin position="55"/>
        <end position="166"/>
    </location>
</feature>
<evidence type="ECO:0000313" key="4">
    <source>
        <dbReference type="EMBL" id="SFB82724.1"/>
    </source>
</evidence>
<organism evidence="4 5">
    <name type="scientific">Zunongwangia mangrovi</name>
    <dbReference type="NCBI Taxonomy" id="1334022"/>
    <lineage>
        <taxon>Bacteria</taxon>
        <taxon>Pseudomonadati</taxon>
        <taxon>Bacteroidota</taxon>
        <taxon>Flavobacteriia</taxon>
        <taxon>Flavobacteriales</taxon>
        <taxon>Flavobacteriaceae</taxon>
        <taxon>Zunongwangia</taxon>
    </lineage>
</organism>
<evidence type="ECO:0000313" key="5">
    <source>
        <dbReference type="Proteomes" id="UP000199438"/>
    </source>
</evidence>
<reference evidence="5" key="1">
    <citation type="submission" date="2016-10" db="EMBL/GenBank/DDBJ databases">
        <authorList>
            <person name="Varghese N."/>
            <person name="Submissions S."/>
        </authorList>
    </citation>
    <scope>NUCLEOTIDE SEQUENCE [LARGE SCALE GENOMIC DNA]</scope>
    <source>
        <strain evidence="5">DSM 24499</strain>
    </source>
</reference>
<dbReference type="Proteomes" id="UP000199438">
    <property type="component" value="Unassembled WGS sequence"/>
</dbReference>
<dbReference type="AlphaFoldDB" id="A0A1I1E6P6"/>
<keyword evidence="5" id="KW-1185">Reference proteome</keyword>
<proteinExistence type="predicted"/>
<gene>
    <name evidence="4" type="ORF">SAMN04487907_101812</name>
</gene>